<accession>A0ABY7UWV3</accession>
<evidence type="ECO:0000313" key="3">
    <source>
        <dbReference type="Proteomes" id="UP001217044"/>
    </source>
</evidence>
<dbReference type="Pfam" id="PF12728">
    <property type="entry name" value="HTH_17"/>
    <property type="match status" value="1"/>
</dbReference>
<proteinExistence type="predicted"/>
<dbReference type="InterPro" id="IPR041657">
    <property type="entry name" value="HTH_17"/>
</dbReference>
<sequence>MTAAHGVPAGIPHGLTAGQVARALNLKEETVKRALTTGALPSWRVEHGRGWRYVRPHDLATFAADRGLPLDWGELL</sequence>
<dbReference type="Proteomes" id="UP001217044">
    <property type="component" value="Chromosome"/>
</dbReference>
<gene>
    <name evidence="2" type="ORF">M8445_08285</name>
</gene>
<protein>
    <recommendedName>
        <fullName evidence="1">Helix-turn-helix domain-containing protein</fullName>
    </recommendedName>
</protein>
<dbReference type="InterPro" id="IPR009061">
    <property type="entry name" value="DNA-bd_dom_put_sf"/>
</dbReference>
<name>A0ABY7UWV3_9DEIO</name>
<evidence type="ECO:0000313" key="2">
    <source>
        <dbReference type="EMBL" id="WDA57373.1"/>
    </source>
</evidence>
<dbReference type="SUPFAM" id="SSF46955">
    <property type="entry name" value="Putative DNA-binding domain"/>
    <property type="match status" value="1"/>
</dbReference>
<organism evidence="2 3">
    <name type="scientific">Deinococcus aquaticus</name>
    <dbReference type="NCBI Taxonomy" id="328692"/>
    <lineage>
        <taxon>Bacteria</taxon>
        <taxon>Thermotogati</taxon>
        <taxon>Deinococcota</taxon>
        <taxon>Deinococci</taxon>
        <taxon>Deinococcales</taxon>
        <taxon>Deinococcaceae</taxon>
        <taxon>Deinococcus</taxon>
    </lineage>
</organism>
<reference evidence="2 3" key="1">
    <citation type="submission" date="2022-12" db="EMBL/GenBank/DDBJ databases">
        <title>Genome Sequence of Deinococcus aquaticus Type Strain PB314.</title>
        <authorList>
            <person name="Albert C."/>
            <person name="Hill J."/>
            <person name="Boren L."/>
            <person name="Scholz-Ng S."/>
            <person name="Fatema N."/>
            <person name="Grosso R."/>
            <person name="Soboslay E."/>
            <person name="Tuohy J."/>
        </authorList>
    </citation>
    <scope>NUCLEOTIDE SEQUENCE [LARGE SCALE GENOMIC DNA]</scope>
    <source>
        <strain evidence="2 3">PB-314</strain>
    </source>
</reference>
<keyword evidence="3" id="KW-1185">Reference proteome</keyword>
<dbReference type="EMBL" id="CP115165">
    <property type="protein sequence ID" value="WDA57373.1"/>
    <property type="molecule type" value="Genomic_DNA"/>
</dbReference>
<feature type="domain" description="Helix-turn-helix" evidence="1">
    <location>
        <begin position="15"/>
        <end position="65"/>
    </location>
</feature>
<evidence type="ECO:0000259" key="1">
    <source>
        <dbReference type="Pfam" id="PF12728"/>
    </source>
</evidence>
<dbReference type="RefSeq" id="WP_273987283.1">
    <property type="nucleotide sequence ID" value="NZ_BAABQT010000007.1"/>
</dbReference>